<evidence type="ECO:0000256" key="1">
    <source>
        <dbReference type="SAM" id="Phobius"/>
    </source>
</evidence>
<evidence type="ECO:0000313" key="3">
    <source>
        <dbReference type="Proteomes" id="UP000037020"/>
    </source>
</evidence>
<dbReference type="PANTHER" id="PTHR40761:SF1">
    <property type="entry name" value="CONSERVED INTEGRAL MEMBRANE ALANINE VALINE AND LEUCINE RICH PROTEIN-RELATED"/>
    <property type="match status" value="1"/>
</dbReference>
<accession>A0ABR5J2K9</accession>
<comment type="caution">
    <text evidence="2">The sequence shown here is derived from an EMBL/GenBank/DDBJ whole genome shotgun (WGS) entry which is preliminary data.</text>
</comment>
<keyword evidence="1" id="KW-0472">Membrane</keyword>
<proteinExistence type="predicted"/>
<feature type="non-terminal residue" evidence="2">
    <location>
        <position position="1"/>
    </location>
</feature>
<name>A0ABR5J2K9_9ACTN</name>
<gene>
    <name evidence="2" type="ORF">ADK38_25740</name>
</gene>
<dbReference type="PANTHER" id="PTHR40761">
    <property type="entry name" value="CONSERVED INTEGRAL MEMBRANE ALANINE VALINE AND LEUCINE RICH PROTEIN-RELATED"/>
    <property type="match status" value="1"/>
</dbReference>
<dbReference type="Proteomes" id="UP000037020">
    <property type="component" value="Unassembled WGS sequence"/>
</dbReference>
<organism evidence="2 3">
    <name type="scientific">Streptomyces varsoviensis</name>
    <dbReference type="NCBI Taxonomy" id="67373"/>
    <lineage>
        <taxon>Bacteria</taxon>
        <taxon>Bacillati</taxon>
        <taxon>Actinomycetota</taxon>
        <taxon>Actinomycetes</taxon>
        <taxon>Kitasatosporales</taxon>
        <taxon>Streptomycetaceae</taxon>
        <taxon>Streptomyces</taxon>
    </lineage>
</organism>
<feature type="non-terminal residue" evidence="2">
    <location>
        <position position="86"/>
    </location>
</feature>
<keyword evidence="3" id="KW-1185">Reference proteome</keyword>
<dbReference type="EMBL" id="LGUT01002266">
    <property type="protein sequence ID" value="KOG87386.1"/>
    <property type="molecule type" value="Genomic_DNA"/>
</dbReference>
<keyword evidence="1" id="KW-1133">Transmembrane helix</keyword>
<sequence>EMCIRDRVSSERLSDGGWPALITGWQPYGVLVLGITSLVLVQSAFETAPLRLSLPALTAAQPLAGIVCGVGFLGDRLRMTAGALAW</sequence>
<evidence type="ECO:0000313" key="2">
    <source>
        <dbReference type="EMBL" id="KOG87386.1"/>
    </source>
</evidence>
<reference evidence="2 3" key="1">
    <citation type="submission" date="2015-07" db="EMBL/GenBank/DDBJ databases">
        <authorList>
            <person name="Ju K.-S."/>
            <person name="Doroghazi J.R."/>
            <person name="Metcalf W.W."/>
        </authorList>
    </citation>
    <scope>NUCLEOTIDE SEQUENCE [LARGE SCALE GENOMIC DNA]</scope>
    <source>
        <strain evidence="2 3">NRRL B-3589</strain>
    </source>
</reference>
<feature type="transmembrane region" description="Helical" evidence="1">
    <location>
        <begin position="52"/>
        <end position="74"/>
    </location>
</feature>
<keyword evidence="1" id="KW-0812">Transmembrane</keyword>
<feature type="transmembrane region" description="Helical" evidence="1">
    <location>
        <begin position="25"/>
        <end position="45"/>
    </location>
</feature>
<protein>
    <submittedName>
        <fullName evidence="2">Membrane protein</fullName>
    </submittedName>
</protein>